<proteinExistence type="predicted"/>
<evidence type="ECO:0000313" key="1">
    <source>
        <dbReference type="EMBL" id="OCB83858.1"/>
    </source>
</evidence>
<gene>
    <name evidence="1" type="ORF">A7U60_g9064</name>
</gene>
<dbReference type="AlphaFoldDB" id="A0A9Q5HQ13"/>
<protein>
    <submittedName>
        <fullName evidence="1">DUF833-domain-containing protein</fullName>
    </submittedName>
</protein>
<dbReference type="OrthoDB" id="191601at2759"/>
<organism evidence="1 2">
    <name type="scientific">Sanghuangporus baumii</name>
    <name type="common">Phellinus baumii</name>
    <dbReference type="NCBI Taxonomy" id="108892"/>
    <lineage>
        <taxon>Eukaryota</taxon>
        <taxon>Fungi</taxon>
        <taxon>Dikarya</taxon>
        <taxon>Basidiomycota</taxon>
        <taxon>Agaricomycotina</taxon>
        <taxon>Agaricomycetes</taxon>
        <taxon>Hymenochaetales</taxon>
        <taxon>Hymenochaetaceae</taxon>
        <taxon>Sanghuangporus</taxon>
    </lineage>
</organism>
<keyword evidence="2" id="KW-1185">Reference proteome</keyword>
<dbReference type="Proteomes" id="UP000757232">
    <property type="component" value="Unassembled WGS sequence"/>
</dbReference>
<sequence>MSTNISEAEGTLYKESMGHLVFSSQLPEALNADQFVDLLEREGSTDYAGFNLLLLTPMSGGESGAGILAYGASLITNSGGHGAIIKRDLLPEERRAGAIPNGVDSPDGGHGRR</sequence>
<comment type="caution">
    <text evidence="1">The sequence shown here is derived from an EMBL/GenBank/DDBJ whole genome shotgun (WGS) entry which is preliminary data.</text>
</comment>
<accession>A0A9Q5HQ13</accession>
<evidence type="ECO:0000313" key="2">
    <source>
        <dbReference type="Proteomes" id="UP000757232"/>
    </source>
</evidence>
<dbReference type="EMBL" id="LNZH02000217">
    <property type="protein sequence ID" value="OCB83858.1"/>
    <property type="molecule type" value="Genomic_DNA"/>
</dbReference>
<name>A0A9Q5HQ13_SANBA</name>
<reference evidence="1" key="1">
    <citation type="submission" date="2016-06" db="EMBL/GenBank/DDBJ databases">
        <title>Draft Genome sequence of the fungus Inonotus baumii.</title>
        <authorList>
            <person name="Zhu H."/>
            <person name="Lin W."/>
        </authorList>
    </citation>
    <scope>NUCLEOTIDE SEQUENCE</scope>
    <source>
        <strain evidence="1">821</strain>
    </source>
</reference>